<organism evidence="2 3">
    <name type="scientific">Microbacterium murale</name>
    <dbReference type="NCBI Taxonomy" id="1081040"/>
    <lineage>
        <taxon>Bacteria</taxon>
        <taxon>Bacillati</taxon>
        <taxon>Actinomycetota</taxon>
        <taxon>Actinomycetes</taxon>
        <taxon>Micrococcales</taxon>
        <taxon>Microbacteriaceae</taxon>
        <taxon>Microbacterium</taxon>
    </lineage>
</organism>
<dbReference type="RefSeq" id="WP_188436055.1">
    <property type="nucleotide sequence ID" value="NZ_BMCM01000002.1"/>
</dbReference>
<dbReference type="Pfam" id="PF00903">
    <property type="entry name" value="Glyoxalase"/>
    <property type="match status" value="1"/>
</dbReference>
<dbReference type="PANTHER" id="PTHR34109:SF1">
    <property type="entry name" value="VOC DOMAIN-CONTAINING PROTEIN"/>
    <property type="match status" value="1"/>
</dbReference>
<evidence type="ECO:0000313" key="2">
    <source>
        <dbReference type="EMBL" id="GGD73749.1"/>
    </source>
</evidence>
<dbReference type="InterPro" id="IPR029068">
    <property type="entry name" value="Glyas_Bleomycin-R_OHBP_Dase"/>
</dbReference>
<reference evidence="3" key="1">
    <citation type="journal article" date="2019" name="Int. J. Syst. Evol. Microbiol.">
        <title>The Global Catalogue of Microorganisms (GCM) 10K type strain sequencing project: providing services to taxonomists for standard genome sequencing and annotation.</title>
        <authorList>
            <consortium name="The Broad Institute Genomics Platform"/>
            <consortium name="The Broad Institute Genome Sequencing Center for Infectious Disease"/>
            <person name="Wu L."/>
            <person name="Ma J."/>
        </authorList>
    </citation>
    <scope>NUCLEOTIDE SEQUENCE [LARGE SCALE GENOMIC DNA]</scope>
    <source>
        <strain evidence="3">CCM 7640</strain>
    </source>
</reference>
<dbReference type="Proteomes" id="UP000629365">
    <property type="component" value="Unassembled WGS sequence"/>
</dbReference>
<feature type="domain" description="VOC" evidence="1">
    <location>
        <begin position="4"/>
        <end position="118"/>
    </location>
</feature>
<keyword evidence="3" id="KW-1185">Reference proteome</keyword>
<dbReference type="PANTHER" id="PTHR34109">
    <property type="entry name" value="BNAUNNG04460D PROTEIN-RELATED"/>
    <property type="match status" value="1"/>
</dbReference>
<proteinExistence type="predicted"/>
<dbReference type="EMBL" id="BMCM01000002">
    <property type="protein sequence ID" value="GGD73749.1"/>
    <property type="molecule type" value="Genomic_DNA"/>
</dbReference>
<dbReference type="GO" id="GO:0051213">
    <property type="term" value="F:dioxygenase activity"/>
    <property type="evidence" value="ECO:0007669"/>
    <property type="project" value="UniProtKB-KW"/>
</dbReference>
<sequence length="119" mass="12873">MTVTRLFPILRTTDLPRLVTFYERAFSASVDYRYEHEGRDVYVALAVGGGSIGIGHEPDVSPGDPVAIWLYVDEVDSAYSRATDAGAAPVAAPDDMPWGERVAQVRDPDGTLLYLGSAV</sequence>
<evidence type="ECO:0000313" key="3">
    <source>
        <dbReference type="Proteomes" id="UP000629365"/>
    </source>
</evidence>
<dbReference type="SUPFAM" id="SSF54593">
    <property type="entry name" value="Glyoxalase/Bleomycin resistance protein/Dihydroxybiphenyl dioxygenase"/>
    <property type="match status" value="1"/>
</dbReference>
<dbReference type="InterPro" id="IPR004360">
    <property type="entry name" value="Glyas_Fos-R_dOase_dom"/>
</dbReference>
<dbReference type="Gene3D" id="3.10.180.10">
    <property type="entry name" value="2,3-Dihydroxybiphenyl 1,2-Dioxygenase, domain 1"/>
    <property type="match status" value="1"/>
</dbReference>
<dbReference type="InterPro" id="IPR037523">
    <property type="entry name" value="VOC_core"/>
</dbReference>
<evidence type="ECO:0000259" key="1">
    <source>
        <dbReference type="PROSITE" id="PS51819"/>
    </source>
</evidence>
<name>A0ABQ1RKN2_9MICO</name>
<keyword evidence="2" id="KW-0560">Oxidoreductase</keyword>
<dbReference type="PROSITE" id="PS51819">
    <property type="entry name" value="VOC"/>
    <property type="match status" value="1"/>
</dbReference>
<keyword evidence="2" id="KW-0223">Dioxygenase</keyword>
<comment type="caution">
    <text evidence="2">The sequence shown here is derived from an EMBL/GenBank/DDBJ whole genome shotgun (WGS) entry which is preliminary data.</text>
</comment>
<accession>A0ABQ1RKN2</accession>
<gene>
    <name evidence="2" type="ORF">GCM10007269_16040</name>
</gene>
<protein>
    <submittedName>
        <fullName evidence="2">Extradiol dioxygenase</fullName>
    </submittedName>
</protein>